<sequence length="313" mass="32744">MASQIPKILPTLLLIAAAFLLNFGCCQQNESQTTETLSKNASSSTETLPLNTTITFSNETTEATPSPTEVGTDSTTAAATTPAAGAAENRTWLWLLIGGVVSVVILCGLVTFIMCYMRRGSQQLARETVIGESGTVTTFKDSTMSNTMNVVDKNEHEHSKGSAIVSANCCSQSAGSSMMVWQQPVANLQLASLRGENEVPLEDDMSTTGSIAMSTTALGGSSMAVPTDYMSKMSGESGIGSSATSKDSAMNGNNAATNSSIASQTTSKQEGGERGNVPNKLPTDPMVDLAKVNARLAQRKKQKKEATADSETS</sequence>
<feature type="chain" id="PRO_5044805235" evidence="3">
    <location>
        <begin position="29"/>
        <end position="313"/>
    </location>
</feature>
<keyword evidence="2" id="KW-1133">Transmembrane helix</keyword>
<feature type="region of interest" description="Disordered" evidence="1">
    <location>
        <begin position="57"/>
        <end position="77"/>
    </location>
</feature>
<dbReference type="EMBL" id="JBICBT010000569">
    <property type="protein sequence ID" value="KAL3109506.1"/>
    <property type="molecule type" value="Genomic_DNA"/>
</dbReference>
<feature type="region of interest" description="Disordered" evidence="1">
    <location>
        <begin position="234"/>
        <end position="313"/>
    </location>
</feature>
<feature type="signal peptide" evidence="3">
    <location>
        <begin position="1"/>
        <end position="28"/>
    </location>
</feature>
<keyword evidence="3" id="KW-0732">Signal</keyword>
<accession>A0ABD2L2S7</accession>
<comment type="caution">
    <text evidence="4">The sequence shown here is derived from an EMBL/GenBank/DDBJ whole genome shotgun (WGS) entry which is preliminary data.</text>
</comment>
<dbReference type="Proteomes" id="UP001620626">
    <property type="component" value="Unassembled WGS sequence"/>
</dbReference>
<evidence type="ECO:0000256" key="3">
    <source>
        <dbReference type="SAM" id="SignalP"/>
    </source>
</evidence>
<proteinExistence type="predicted"/>
<evidence type="ECO:0000256" key="2">
    <source>
        <dbReference type="SAM" id="Phobius"/>
    </source>
</evidence>
<organism evidence="4 5">
    <name type="scientific">Heterodera trifolii</name>
    <dbReference type="NCBI Taxonomy" id="157864"/>
    <lineage>
        <taxon>Eukaryota</taxon>
        <taxon>Metazoa</taxon>
        <taxon>Ecdysozoa</taxon>
        <taxon>Nematoda</taxon>
        <taxon>Chromadorea</taxon>
        <taxon>Rhabditida</taxon>
        <taxon>Tylenchina</taxon>
        <taxon>Tylenchomorpha</taxon>
        <taxon>Tylenchoidea</taxon>
        <taxon>Heteroderidae</taxon>
        <taxon>Heteroderinae</taxon>
        <taxon>Heterodera</taxon>
    </lineage>
</organism>
<name>A0ABD2L2S7_9BILA</name>
<protein>
    <submittedName>
        <fullName evidence="4">Uncharacterized protein</fullName>
    </submittedName>
</protein>
<evidence type="ECO:0000313" key="5">
    <source>
        <dbReference type="Proteomes" id="UP001620626"/>
    </source>
</evidence>
<feature type="compositionally biased region" description="Polar residues" evidence="1">
    <location>
        <begin position="57"/>
        <end position="74"/>
    </location>
</feature>
<evidence type="ECO:0000313" key="4">
    <source>
        <dbReference type="EMBL" id="KAL3109506.1"/>
    </source>
</evidence>
<gene>
    <name evidence="4" type="ORF">niasHT_016129</name>
</gene>
<feature type="compositionally biased region" description="Polar residues" evidence="1">
    <location>
        <begin position="239"/>
        <end position="269"/>
    </location>
</feature>
<keyword evidence="2" id="KW-0472">Membrane</keyword>
<keyword evidence="2" id="KW-0812">Transmembrane</keyword>
<evidence type="ECO:0000256" key="1">
    <source>
        <dbReference type="SAM" id="MobiDB-lite"/>
    </source>
</evidence>
<keyword evidence="5" id="KW-1185">Reference proteome</keyword>
<dbReference type="AlphaFoldDB" id="A0ABD2L2S7"/>
<reference evidence="4 5" key="1">
    <citation type="submission" date="2024-10" db="EMBL/GenBank/DDBJ databases">
        <authorList>
            <person name="Kim D."/>
        </authorList>
    </citation>
    <scope>NUCLEOTIDE SEQUENCE [LARGE SCALE GENOMIC DNA]</scope>
    <source>
        <strain evidence="4">BH-2024</strain>
    </source>
</reference>
<feature type="transmembrane region" description="Helical" evidence="2">
    <location>
        <begin position="92"/>
        <end position="116"/>
    </location>
</feature>